<dbReference type="RefSeq" id="WP_131848162.1">
    <property type="nucleotide sequence ID" value="NZ_SLXV01000007.1"/>
</dbReference>
<dbReference type="OrthoDB" id="2940219at2"/>
<comment type="caution">
    <text evidence="7">The sequence shown here is derived from an EMBL/GenBank/DDBJ whole genome shotgun (WGS) entry which is preliminary data.</text>
</comment>
<proteinExistence type="predicted"/>
<evidence type="ECO:0000313" key="8">
    <source>
        <dbReference type="Proteomes" id="UP000294746"/>
    </source>
</evidence>
<gene>
    <name evidence="7" type="ORF">EDD57_10738</name>
</gene>
<keyword evidence="2 5" id="KW-0812">Transmembrane</keyword>
<feature type="transmembrane region" description="Helical" evidence="5">
    <location>
        <begin position="174"/>
        <end position="194"/>
    </location>
</feature>
<dbReference type="AlphaFoldDB" id="A0A4R2SEM5"/>
<organism evidence="7 8">
    <name type="scientific">Baia soyae</name>
    <dbReference type="NCBI Taxonomy" id="1544746"/>
    <lineage>
        <taxon>Bacteria</taxon>
        <taxon>Bacillati</taxon>
        <taxon>Bacillota</taxon>
        <taxon>Bacilli</taxon>
        <taxon>Bacillales</taxon>
        <taxon>Thermoactinomycetaceae</taxon>
        <taxon>Baia</taxon>
    </lineage>
</organism>
<protein>
    <submittedName>
        <fullName evidence="7">Yip1-like protein</fullName>
    </submittedName>
</protein>
<feature type="transmembrane region" description="Helical" evidence="5">
    <location>
        <begin position="123"/>
        <end position="144"/>
    </location>
</feature>
<feature type="transmembrane region" description="Helical" evidence="5">
    <location>
        <begin position="90"/>
        <end position="111"/>
    </location>
</feature>
<dbReference type="GO" id="GO:0016020">
    <property type="term" value="C:membrane"/>
    <property type="evidence" value="ECO:0007669"/>
    <property type="project" value="UniProtKB-SubCell"/>
</dbReference>
<feature type="transmembrane region" description="Helical" evidence="5">
    <location>
        <begin position="206"/>
        <end position="226"/>
    </location>
</feature>
<dbReference type="EMBL" id="SLXV01000007">
    <property type="protein sequence ID" value="TCP69601.1"/>
    <property type="molecule type" value="Genomic_DNA"/>
</dbReference>
<dbReference type="InterPro" id="IPR006977">
    <property type="entry name" value="Yip1_dom"/>
</dbReference>
<evidence type="ECO:0000256" key="1">
    <source>
        <dbReference type="ARBA" id="ARBA00004141"/>
    </source>
</evidence>
<keyword evidence="4 5" id="KW-0472">Membrane</keyword>
<dbReference type="Proteomes" id="UP000294746">
    <property type="component" value="Unassembled WGS sequence"/>
</dbReference>
<evidence type="ECO:0000313" key="7">
    <source>
        <dbReference type="EMBL" id="TCP69601.1"/>
    </source>
</evidence>
<feature type="domain" description="Yip1" evidence="6">
    <location>
        <begin position="13"/>
        <end position="219"/>
    </location>
</feature>
<reference evidence="7 8" key="1">
    <citation type="submission" date="2019-03" db="EMBL/GenBank/DDBJ databases">
        <title>Genomic Encyclopedia of Type Strains, Phase IV (KMG-IV): sequencing the most valuable type-strain genomes for metagenomic binning, comparative biology and taxonomic classification.</title>
        <authorList>
            <person name="Goeker M."/>
        </authorList>
    </citation>
    <scope>NUCLEOTIDE SEQUENCE [LARGE SCALE GENOMIC DNA]</scope>
    <source>
        <strain evidence="7 8">DSM 46831</strain>
    </source>
</reference>
<evidence type="ECO:0000256" key="4">
    <source>
        <dbReference type="ARBA" id="ARBA00023136"/>
    </source>
</evidence>
<evidence type="ECO:0000256" key="2">
    <source>
        <dbReference type="ARBA" id="ARBA00022692"/>
    </source>
</evidence>
<evidence type="ECO:0000256" key="3">
    <source>
        <dbReference type="ARBA" id="ARBA00022989"/>
    </source>
</evidence>
<keyword evidence="8" id="KW-1185">Reference proteome</keyword>
<keyword evidence="3 5" id="KW-1133">Transmembrane helix</keyword>
<accession>A0A4R2SEM5</accession>
<comment type="subcellular location">
    <subcellularLocation>
        <location evidence="1">Membrane</location>
        <topology evidence="1">Multi-pass membrane protein</topology>
    </subcellularLocation>
</comment>
<name>A0A4R2SEM5_9BACL</name>
<evidence type="ECO:0000259" key="6">
    <source>
        <dbReference type="Pfam" id="PF04893"/>
    </source>
</evidence>
<dbReference type="Pfam" id="PF04893">
    <property type="entry name" value="Yip1"/>
    <property type="match status" value="1"/>
</dbReference>
<evidence type="ECO:0000256" key="5">
    <source>
        <dbReference type="SAM" id="Phobius"/>
    </source>
</evidence>
<feature type="transmembrane region" description="Helical" evidence="5">
    <location>
        <begin position="32"/>
        <end position="50"/>
    </location>
</feature>
<sequence length="235" mass="26212">MLKQIERMKPSLFGLFTNPIREFRLIREQPRFVLSLLLLSFIVSITFYYVGETIGSSPEAIANIERLQGQAFPPEIKAQANVFMGLSYGFAGFMIPWVTCLLNSLVLFLLVKAYQGKATFKQLYAFSAHLYLLTTLSLIADFLVNRLAGHPLGAPVTSLGVLFPDLSGGLLSSLLSYLSLFTIWYAIWLISGLQEITGLSKQHSQIVAILFLVIGFFGLTNVTIFYPDIATMLIR</sequence>